<dbReference type="OrthoDB" id="9829472at2"/>
<name>A0A4P8L4F9_9BACT</name>
<reference evidence="1 2" key="1">
    <citation type="submission" date="2019-05" db="EMBL/GenBank/DDBJ databases">
        <title>The Complete Genome Sequence of the n-alkane-degrading Desulfoglaeba alkanexedens ALDC reveals multiple alkylsuccinate synthase gene clusters.</title>
        <authorList>
            <person name="Callaghan A.V."/>
            <person name="Davidova I.A."/>
            <person name="Duncan K.E."/>
            <person name="Morris B."/>
            <person name="McInerney M.J."/>
        </authorList>
    </citation>
    <scope>NUCLEOTIDE SEQUENCE [LARGE SCALE GENOMIC DNA]</scope>
    <source>
        <strain evidence="1 2">ALDC</strain>
    </source>
</reference>
<reference evidence="1 2" key="2">
    <citation type="submission" date="2019-05" db="EMBL/GenBank/DDBJ databases">
        <authorList>
            <person name="Suflita J.M."/>
            <person name="Marks C.R."/>
        </authorList>
    </citation>
    <scope>NUCLEOTIDE SEQUENCE [LARGE SCALE GENOMIC DNA]</scope>
    <source>
        <strain evidence="1 2">ALDC</strain>
    </source>
</reference>
<dbReference type="RefSeq" id="WP_137425092.1">
    <property type="nucleotide sequence ID" value="NZ_CP040098.1"/>
</dbReference>
<dbReference type="EMBL" id="CP040098">
    <property type="protein sequence ID" value="QCQ22809.1"/>
    <property type="molecule type" value="Genomic_DNA"/>
</dbReference>
<dbReference type="KEGG" id="dax:FDQ92_11870"/>
<organism evidence="1 2">
    <name type="scientific">Desulfoglaeba alkanexedens ALDC</name>
    <dbReference type="NCBI Taxonomy" id="980445"/>
    <lineage>
        <taxon>Bacteria</taxon>
        <taxon>Pseudomonadati</taxon>
        <taxon>Thermodesulfobacteriota</taxon>
        <taxon>Syntrophobacteria</taxon>
        <taxon>Syntrophobacterales</taxon>
        <taxon>Syntrophobacteraceae</taxon>
        <taxon>Desulfoglaeba</taxon>
    </lineage>
</organism>
<keyword evidence="2" id="KW-1185">Reference proteome</keyword>
<accession>A0A4P8L4F9</accession>
<evidence type="ECO:0000313" key="2">
    <source>
        <dbReference type="Proteomes" id="UP000298602"/>
    </source>
</evidence>
<dbReference type="Proteomes" id="UP000298602">
    <property type="component" value="Chromosome"/>
</dbReference>
<dbReference type="AlphaFoldDB" id="A0A4P8L4F9"/>
<sequence>MDLFPPSCFCLLDETEWEALVDSSSRDSYQPHLSRFLRATGQSRLLRRMALSASAKPFAFPHVEIDGHGWIVDKAGTCRGRLVRLSLPARSYEPQLALSYDWFWSEWCSFLCSATCWAQIRHGEVDLVLSRRHEAWDRIEEQGITRWLKERWEQCWQHLGSRAHLEQSLALYLEHKTLFKKQASPWGVKDIPVFSRDLAEFLVEYYKNGPHRLKLFKKVTLPAKTHELEELLDRGTFTSIPFPFNETEHTAVPPGDCFLGRSNPVACHSCGRAIARRESYPRLALFLKDADERPQSGKHKDEKPLFCPLCVAMVLVCPVKLTPETLTVRFLSSDEDSTVGTTATEELRKYVAQSLHVHAGNFVSLHVPERADGKFLAALWGAQAYSLWKMAVTFPPELFQRGFGVEVFPGEEQFRLPRWLLWFTSALAHWHHGFEYRCYAVNELRVPFAQFLRLAARGKVFHAFYTLMAGGVIQEDSRSWRWIALQDIWAQLETLMQEEDVMPLPDYPTIVGFAGLLLPLAERVEYRKRSNPKEAKRAIGKLLEEVDRPIQYAYTAAREAGDSTFIFCRRAQNRTFYDKAVELLDRAGEDVESLRREGRRIVEEREAFAWARDAEEQIFIGPDQVVRVTCYLVSEGEAPPYAAEADWRAFAYQVKLALWSMFPHYLGTE</sequence>
<evidence type="ECO:0000313" key="1">
    <source>
        <dbReference type="EMBL" id="QCQ22809.1"/>
    </source>
</evidence>
<proteinExistence type="predicted"/>
<protein>
    <submittedName>
        <fullName evidence="1">Uncharacterized protein</fullName>
    </submittedName>
</protein>
<gene>
    <name evidence="1" type="ORF">FDQ92_11870</name>
</gene>